<dbReference type="AlphaFoldDB" id="M9LTD2"/>
<protein>
    <submittedName>
        <fullName evidence="9">Glyoxalase</fullName>
    </submittedName>
</protein>
<evidence type="ECO:0000256" key="5">
    <source>
        <dbReference type="SAM" id="Coils"/>
    </source>
</evidence>
<dbReference type="InterPro" id="IPR036390">
    <property type="entry name" value="WH_DNA-bd_sf"/>
</dbReference>
<dbReference type="EMBL" id="DF196793">
    <property type="protein sequence ID" value="GAC77616.1"/>
    <property type="molecule type" value="Genomic_DNA"/>
</dbReference>
<dbReference type="Pfam" id="PF01399">
    <property type="entry name" value="PCI"/>
    <property type="match status" value="1"/>
</dbReference>
<feature type="coiled-coil region" evidence="5">
    <location>
        <begin position="261"/>
        <end position="299"/>
    </location>
</feature>
<comment type="subunit">
    <text evidence="3">The 26S proteasome is composed of a core protease, known as the 20S proteasome, capped at one or both ends by the 19S regulatory complex (RC). The RC is composed of at least 18 different subunits in two subcomplexes, the base and the lid, which form the portions proximal and distal to the 20S proteolytic core, respectively. Component of the lid subcomplex of the 19S RC.</text>
</comment>
<dbReference type="PANTHER" id="PTHR14145">
    <property type="entry name" value="26S PROTESOME SUBUNIT 6"/>
    <property type="match status" value="1"/>
</dbReference>
<dbReference type="GO" id="GO:0043161">
    <property type="term" value="P:proteasome-mediated ubiquitin-dependent protein catabolic process"/>
    <property type="evidence" value="ECO:0007669"/>
    <property type="project" value="TreeGrafter"/>
</dbReference>
<dbReference type="SMART" id="SM00088">
    <property type="entry name" value="PINT"/>
    <property type="match status" value="1"/>
</dbReference>
<dbReference type="CDD" id="cd12324">
    <property type="entry name" value="RRM_RBM8"/>
    <property type="match status" value="1"/>
</dbReference>
<evidence type="ECO:0000313" key="9">
    <source>
        <dbReference type="EMBL" id="GAC77616.1"/>
    </source>
</evidence>
<feature type="compositionally biased region" description="Basic and acidic residues" evidence="6">
    <location>
        <begin position="1"/>
        <end position="18"/>
    </location>
</feature>
<sequence length="629" mass="69898">MSSIEVKMEEGPSSRVVDDVEMDDDPNVKRRGRGFDPRGNGPASDGVKTGKFESLTEAEADDSSARAAKSVEGWVVVVTNVHEEATEEEVIDKFADYGDVKSCHLNLDRRTGYVKGYALLEFAEQDEAQAAIQACTDGLTLMDEELKADFAFVRPPHNAPAPRGNGSRRGNRDRSRSPGSSNQTDIAHSATIDTKMDEENVQAIPNLKLQQHLFLLAQHSEHLPASTAQASKQALLEGIEKDEMAPYYRLILADASLKGLVKEDQALLKRLEAKNKEELQKLDEKQKEVEENEGEMEINGVLRQRAAYYAQIGDKEKALEAHNLAVSKGAGLGSKLDLTLTKVRIGLFFGDTDVVTASIAEAKKLVEEGGDWERRNRLKVYEGLHLLSIRDFKAGGQLFLDALSTFTATELLEYNDFITLTVLANALTLKRTDLKKKIIDSPEVLQVVDEIPHLRAFVTSLYACEYGNFFRALADVEQTHILTSRALHQHARYYVREMRIIAYSQLLESYQSLSIDNMATAFGVSGEFIDNELSRFISSGRLPAVIDKVHGIVETRRPDHKNAQYSKIIKEGDVLLSEYPIPCLCLAQSPNRLTDHLVLYASRLAAKTVTHCIVEACIQGQQSIFLSCI</sequence>
<dbReference type="SMART" id="SM00360">
    <property type="entry name" value="RRM"/>
    <property type="match status" value="1"/>
</dbReference>
<keyword evidence="4" id="KW-0694">RNA-binding</keyword>
<feature type="domain" description="PCI" evidence="8">
    <location>
        <begin position="391"/>
        <end position="560"/>
    </location>
</feature>
<evidence type="ECO:0000259" key="8">
    <source>
        <dbReference type="PROSITE" id="PS50250"/>
    </source>
</evidence>
<dbReference type="Proteomes" id="UP000011976">
    <property type="component" value="Unassembled WGS sequence"/>
</dbReference>
<dbReference type="PANTHER" id="PTHR14145:SF1">
    <property type="entry name" value="26S PROTEASOME NON-ATPASE REGULATORY SUBUNIT 6"/>
    <property type="match status" value="1"/>
</dbReference>
<dbReference type="InterPro" id="IPR035979">
    <property type="entry name" value="RBD_domain_sf"/>
</dbReference>
<dbReference type="Gene3D" id="3.30.70.330">
    <property type="match status" value="1"/>
</dbReference>
<dbReference type="InterPro" id="IPR000504">
    <property type="entry name" value="RRM_dom"/>
</dbReference>
<dbReference type="GO" id="GO:0003729">
    <property type="term" value="F:mRNA binding"/>
    <property type="evidence" value="ECO:0007669"/>
    <property type="project" value="InterPro"/>
</dbReference>
<name>M9LTD2_PSEA3</name>
<dbReference type="InterPro" id="IPR019585">
    <property type="entry name" value="Rpn7/CSN1"/>
</dbReference>
<gene>
    <name evidence="9" type="ORF">PANT_27d00039</name>
</gene>
<dbReference type="GO" id="GO:0008541">
    <property type="term" value="C:proteasome regulatory particle, lid subcomplex"/>
    <property type="evidence" value="ECO:0007669"/>
    <property type="project" value="UniProtKB-ARBA"/>
</dbReference>
<feature type="domain" description="RRM" evidence="7">
    <location>
        <begin position="74"/>
        <end position="153"/>
    </location>
</feature>
<feature type="region of interest" description="Disordered" evidence="6">
    <location>
        <begin position="152"/>
        <end position="186"/>
    </location>
</feature>
<dbReference type="InterPro" id="IPR033744">
    <property type="entry name" value="RRM_RBM8"/>
</dbReference>
<reference evidence="10" key="1">
    <citation type="journal article" date="2013" name="Genome Announc.">
        <title>Genome sequence of the basidiomycetous yeast Pseudozyma antarctica T-34, a producer of the glycolipid biosurfactants mannosylerythritol lipids.</title>
        <authorList>
            <person name="Morita T."/>
            <person name="Koike H."/>
            <person name="Koyama Y."/>
            <person name="Hagiwara H."/>
            <person name="Ito E."/>
            <person name="Fukuoka T."/>
            <person name="Imura T."/>
            <person name="Machida M."/>
            <person name="Kitamoto D."/>
        </authorList>
    </citation>
    <scope>NUCLEOTIDE SEQUENCE [LARGE SCALE GENOMIC DNA]</scope>
    <source>
        <strain evidence="10">T-34</strain>
    </source>
</reference>
<keyword evidence="1" id="KW-0647">Proteasome</keyword>
<dbReference type="InterPro" id="IPR045135">
    <property type="entry name" value="Rpn7_N"/>
</dbReference>
<evidence type="ECO:0000256" key="2">
    <source>
        <dbReference type="ARBA" id="ARBA00093435"/>
    </source>
</evidence>
<dbReference type="SUPFAM" id="SSF54928">
    <property type="entry name" value="RNA-binding domain, RBD"/>
    <property type="match status" value="1"/>
</dbReference>
<dbReference type="PROSITE" id="PS50250">
    <property type="entry name" value="PCI"/>
    <property type="match status" value="1"/>
</dbReference>
<comment type="function">
    <text evidence="2">Component of the 19S cap proteasome complex which acts as a regulatory subunit of the 26S proteasome, involved in the ATP-dependent degradation of ubiquitinated proteins.</text>
</comment>
<evidence type="ECO:0000256" key="3">
    <source>
        <dbReference type="ARBA" id="ARBA00093502"/>
    </source>
</evidence>
<dbReference type="PROSITE" id="PS50102">
    <property type="entry name" value="RRM"/>
    <property type="match status" value="1"/>
</dbReference>
<dbReference type="SUPFAM" id="SSF46785">
    <property type="entry name" value="Winged helix' DNA-binding domain"/>
    <property type="match status" value="1"/>
</dbReference>
<dbReference type="InterPro" id="IPR012677">
    <property type="entry name" value="Nucleotide-bd_a/b_plait_sf"/>
</dbReference>
<dbReference type="FunFam" id="1.25.40.570:FF:000005">
    <property type="entry name" value="26S proteasome regulatory subunit N7"/>
    <property type="match status" value="1"/>
</dbReference>
<dbReference type="InterPro" id="IPR000717">
    <property type="entry name" value="PCI_dom"/>
</dbReference>
<dbReference type="Gene3D" id="1.25.40.570">
    <property type="match status" value="1"/>
</dbReference>
<evidence type="ECO:0000313" key="10">
    <source>
        <dbReference type="Proteomes" id="UP000011976"/>
    </source>
</evidence>
<evidence type="ECO:0000256" key="6">
    <source>
        <dbReference type="SAM" id="MobiDB-lite"/>
    </source>
</evidence>
<evidence type="ECO:0000256" key="4">
    <source>
        <dbReference type="PROSITE-ProRule" id="PRU00176"/>
    </source>
</evidence>
<organism evidence="9 10">
    <name type="scientific">Pseudozyma antarctica (strain T-34)</name>
    <name type="common">Yeast</name>
    <name type="synonym">Candida antarctica</name>
    <dbReference type="NCBI Taxonomy" id="1151754"/>
    <lineage>
        <taxon>Eukaryota</taxon>
        <taxon>Fungi</taxon>
        <taxon>Dikarya</taxon>
        <taxon>Basidiomycota</taxon>
        <taxon>Ustilaginomycotina</taxon>
        <taxon>Ustilaginomycetes</taxon>
        <taxon>Ustilaginales</taxon>
        <taxon>Ustilaginaceae</taxon>
        <taxon>Moesziomyces</taxon>
    </lineage>
</organism>
<proteinExistence type="predicted"/>
<evidence type="ECO:0000259" key="7">
    <source>
        <dbReference type="PROSITE" id="PS50102"/>
    </source>
</evidence>
<dbReference type="Pfam" id="PF00076">
    <property type="entry name" value="RRM_1"/>
    <property type="match status" value="1"/>
</dbReference>
<dbReference type="STRING" id="1151754.M9LTD2"/>
<keyword evidence="5" id="KW-0175">Coiled coil</keyword>
<feature type="region of interest" description="Disordered" evidence="6">
    <location>
        <begin position="1"/>
        <end position="51"/>
    </location>
</feature>
<evidence type="ECO:0000256" key="1">
    <source>
        <dbReference type="ARBA" id="ARBA00022942"/>
    </source>
</evidence>
<dbReference type="Pfam" id="PF10602">
    <property type="entry name" value="RPN7"/>
    <property type="match status" value="1"/>
</dbReference>
<accession>M9LTD2</accession>
<dbReference type="OrthoDB" id="1452at2759"/>